<keyword evidence="3" id="KW-0406">Ion transport</keyword>
<dbReference type="EMBL" id="WAAF01002400">
    <property type="protein sequence ID" value="NXX39339.1"/>
    <property type="molecule type" value="Genomic_DNA"/>
</dbReference>
<evidence type="ECO:0000313" key="8">
    <source>
        <dbReference type="EMBL" id="NXX39339.1"/>
    </source>
</evidence>
<evidence type="ECO:0000256" key="5">
    <source>
        <dbReference type="ARBA" id="ARBA00022729"/>
    </source>
</evidence>
<dbReference type="GO" id="GO:0005615">
    <property type="term" value="C:extracellular space"/>
    <property type="evidence" value="ECO:0007669"/>
    <property type="project" value="TreeGrafter"/>
</dbReference>
<name>A0A852ITA4_9PICI</name>
<dbReference type="PANTHER" id="PTHR10559:SF15">
    <property type="entry name" value="COBALAMIN BINDING INTRINSIC FACTOR"/>
    <property type="match status" value="1"/>
</dbReference>
<keyword evidence="4" id="KW-0964">Secreted</keyword>
<dbReference type="GO" id="GO:0031419">
    <property type="term" value="F:cobalamin binding"/>
    <property type="evidence" value="ECO:0007669"/>
    <property type="project" value="InterPro"/>
</dbReference>
<comment type="similarity">
    <text evidence="2">Belongs to the eukaryotic cobalamin transport proteins family.</text>
</comment>
<dbReference type="Proteomes" id="UP000627253">
    <property type="component" value="Unassembled WGS sequence"/>
</dbReference>
<keyword evidence="3" id="KW-0813">Transport</keyword>
<dbReference type="InterPro" id="IPR051588">
    <property type="entry name" value="Cobalamin_Transport"/>
</dbReference>
<sequence>KNGGTIGNIYSMGLALQALEISSRFYAPRVWNCAQAFAVVHRYDYRQPMPVTQVLPALLGKSYLDAGSMPCPPNAGMCPLIPGPRLDTARNASTITVHYRIINSLQGQHFNHNITVKVPAGSKLLKVLKVAEKMKPDIFSFKTKDYSWGPMVVSIHGLAADSKDRTYWQFLSGEDALKEGGQHGEAGGTGGSCYPDLTHTCPFAAGVGTYKPHDMEHIVANFTTY</sequence>
<dbReference type="Gene3D" id="1.50.10.20">
    <property type="match status" value="1"/>
</dbReference>
<feature type="non-terminal residue" evidence="8">
    <location>
        <position position="225"/>
    </location>
</feature>
<dbReference type="GO" id="GO:0006824">
    <property type="term" value="P:cobalt ion transport"/>
    <property type="evidence" value="ECO:0007669"/>
    <property type="project" value="UniProtKB-KW"/>
</dbReference>
<feature type="binding site" evidence="7">
    <location>
        <position position="53"/>
    </location>
    <ligand>
        <name>cyanocob(III)alamin</name>
        <dbReference type="ChEBI" id="CHEBI:17439"/>
    </ligand>
</feature>
<gene>
    <name evidence="8" type="primary">Gif_0</name>
    <name evidence="8" type="ORF">TRILEU_R03212</name>
</gene>
<accession>A0A852ITA4</accession>
<evidence type="ECO:0000256" key="1">
    <source>
        <dbReference type="ARBA" id="ARBA00004613"/>
    </source>
</evidence>
<evidence type="ECO:0000256" key="4">
    <source>
        <dbReference type="ARBA" id="ARBA00022525"/>
    </source>
</evidence>
<dbReference type="AlphaFoldDB" id="A0A852ITA4"/>
<evidence type="ECO:0000256" key="7">
    <source>
        <dbReference type="PIRSR" id="PIRSR602157-1"/>
    </source>
</evidence>
<reference evidence="8" key="1">
    <citation type="submission" date="2020-02" db="EMBL/GenBank/DDBJ databases">
        <title>Bird 10,000 Genomes (B10K) Project - Family phase.</title>
        <authorList>
            <person name="Zhang G."/>
        </authorList>
    </citation>
    <scope>NUCLEOTIDE SEQUENCE</scope>
    <source>
        <strain evidence="8">B10K-DU-002-37</strain>
        <tissue evidence="8">Muscle</tissue>
    </source>
</reference>
<dbReference type="InterPro" id="IPR002157">
    <property type="entry name" value="Cbl-bd_prot"/>
</dbReference>
<dbReference type="Pfam" id="PF01122">
    <property type="entry name" value="Cobalamin_bind"/>
    <property type="match status" value="1"/>
</dbReference>
<feature type="binding site" evidence="7">
    <location>
        <position position="8"/>
    </location>
    <ligand>
        <name>cyanocob(III)alamin</name>
        <dbReference type="ChEBI" id="CHEBI:17439"/>
    </ligand>
</feature>
<dbReference type="OrthoDB" id="6343110at2759"/>
<dbReference type="PANTHER" id="PTHR10559">
    <property type="entry name" value="TRANSCOBALAMIN-1/GASTRIC INTRINSIC FACTOR"/>
    <property type="match status" value="1"/>
</dbReference>
<comment type="subcellular location">
    <subcellularLocation>
        <location evidence="1">Secreted</location>
    </subcellularLocation>
</comment>
<protein>
    <submittedName>
        <fullName evidence="8">IF factor</fullName>
    </submittedName>
</protein>
<comment type="caution">
    <text evidence="8">The sequence shown here is derived from an EMBL/GenBank/DDBJ whole genome shotgun (WGS) entry which is preliminary data.</text>
</comment>
<proteinExistence type="inferred from homology"/>
<feature type="non-terminal residue" evidence="8">
    <location>
        <position position="1"/>
    </location>
</feature>
<keyword evidence="3" id="KW-0171">Cobalt transport</keyword>
<dbReference type="Gene3D" id="2.170.130.30">
    <property type="match status" value="1"/>
</dbReference>
<dbReference type="GO" id="GO:0015889">
    <property type="term" value="P:cobalamin transport"/>
    <property type="evidence" value="ECO:0007669"/>
    <property type="project" value="InterPro"/>
</dbReference>
<keyword evidence="9" id="KW-1185">Reference proteome</keyword>
<evidence type="ECO:0000256" key="2">
    <source>
        <dbReference type="ARBA" id="ARBA00006449"/>
    </source>
</evidence>
<organism evidence="8 9">
    <name type="scientific">Tricholaema leucomelas</name>
    <name type="common">pied barbet</name>
    <dbReference type="NCBI Taxonomy" id="240729"/>
    <lineage>
        <taxon>Eukaryota</taxon>
        <taxon>Metazoa</taxon>
        <taxon>Chordata</taxon>
        <taxon>Craniata</taxon>
        <taxon>Vertebrata</taxon>
        <taxon>Euteleostomi</taxon>
        <taxon>Archelosauria</taxon>
        <taxon>Archosauria</taxon>
        <taxon>Dinosauria</taxon>
        <taxon>Saurischia</taxon>
        <taxon>Theropoda</taxon>
        <taxon>Coelurosauria</taxon>
        <taxon>Aves</taxon>
        <taxon>Neognathae</taxon>
        <taxon>Neoaves</taxon>
        <taxon>Telluraves</taxon>
        <taxon>Coraciimorphae</taxon>
        <taxon>Piciformes</taxon>
        <taxon>Lybiidae</taxon>
        <taxon>Tricholaema lacrymosa</taxon>
    </lineage>
</organism>
<evidence type="ECO:0000313" key="9">
    <source>
        <dbReference type="Proteomes" id="UP000627253"/>
    </source>
</evidence>
<keyword evidence="6 7" id="KW-0170">Cobalt</keyword>
<feature type="binding site" evidence="7">
    <location>
        <position position="177"/>
    </location>
    <ligand>
        <name>cyanocob(III)alamin</name>
        <dbReference type="ChEBI" id="CHEBI:17439"/>
    </ligand>
</feature>
<evidence type="ECO:0000256" key="6">
    <source>
        <dbReference type="ARBA" id="ARBA00023285"/>
    </source>
</evidence>
<keyword evidence="5" id="KW-0732">Signal</keyword>
<evidence type="ECO:0000256" key="3">
    <source>
        <dbReference type="ARBA" id="ARBA00022426"/>
    </source>
</evidence>